<protein>
    <submittedName>
        <fullName evidence="1">Uncharacterized protein</fullName>
    </submittedName>
</protein>
<organism evidence="1 2">
    <name type="scientific">Pythium oligandrum</name>
    <name type="common">Mycoparasitic fungus</name>
    <dbReference type="NCBI Taxonomy" id="41045"/>
    <lineage>
        <taxon>Eukaryota</taxon>
        <taxon>Sar</taxon>
        <taxon>Stramenopiles</taxon>
        <taxon>Oomycota</taxon>
        <taxon>Peronosporomycetes</taxon>
        <taxon>Pythiales</taxon>
        <taxon>Pythiaceae</taxon>
        <taxon>Pythium</taxon>
    </lineage>
</organism>
<gene>
    <name evidence="1" type="ORF">Poli38472_012009</name>
</gene>
<dbReference type="EMBL" id="SPLM01000006">
    <property type="protein sequence ID" value="TMW66893.1"/>
    <property type="molecule type" value="Genomic_DNA"/>
</dbReference>
<reference evidence="1" key="1">
    <citation type="submission" date="2019-03" db="EMBL/GenBank/DDBJ databases">
        <title>Long read genome sequence of the mycoparasitic Pythium oligandrum ATCC 38472 isolated from sugarbeet rhizosphere.</title>
        <authorList>
            <person name="Gaulin E."/>
        </authorList>
    </citation>
    <scope>NUCLEOTIDE SEQUENCE</scope>
    <source>
        <strain evidence="1">ATCC 38472_TT</strain>
    </source>
</reference>
<keyword evidence="2" id="KW-1185">Reference proteome</keyword>
<dbReference type="Proteomes" id="UP000794436">
    <property type="component" value="Unassembled WGS sequence"/>
</dbReference>
<sequence length="201" mass="23004">MTGARAPRDHQFHLLVVIPDFMVWKLTPARVGPHWDRSLSVEKQAWQSVVRVVVRVASHVVTSSTALVVVRTARHVYVQTNMQMWRDERLRVHMSDAFKAEFEKNVPEIVEELRLPTGLGDGSHAVNWPQEIAMNSRLQIAIEQLVGDDDDDQELCQVLRFRLCWDCSASSDRVIFRIRVRRRAGARLSSLHSAAVSRAPY</sequence>
<proteinExistence type="predicted"/>
<comment type="caution">
    <text evidence="1">The sequence shown here is derived from an EMBL/GenBank/DDBJ whole genome shotgun (WGS) entry which is preliminary data.</text>
</comment>
<evidence type="ECO:0000313" key="2">
    <source>
        <dbReference type="Proteomes" id="UP000794436"/>
    </source>
</evidence>
<accession>A0A8K1CR94</accession>
<name>A0A8K1CR94_PYTOL</name>
<dbReference type="AlphaFoldDB" id="A0A8K1CR94"/>
<evidence type="ECO:0000313" key="1">
    <source>
        <dbReference type="EMBL" id="TMW66893.1"/>
    </source>
</evidence>